<dbReference type="STRING" id="351675.SAMN05421680_101228"/>
<feature type="domain" description="CMP/dCMP-type deaminase" evidence="10">
    <location>
        <begin position="187"/>
        <end position="296"/>
    </location>
</feature>
<dbReference type="SUPFAM" id="SSF53927">
    <property type="entry name" value="Cytidine deaminase-like"/>
    <property type="match status" value="2"/>
</dbReference>
<sequence>MQARFNAIWSEITPKLQEALLPYISHDDFPAMLTAKQVESIKQSSGLNDHALALSLLPLAAACSIAPISRFYVGAIARGESGNLYFGANMEFIGVPLQQTVHAEQSAITHAWLRGEKKLASITINYSPCGHCRQFMNELNSGTQLEVYLPNRPKLTLADYLPESFGPRDLTDTPLLLDTINHGYQLATDDELVQTALDAANRSHAPYSQSHSGIALQDAQGKIYAGRYAENVAFNPSLPPLQAALILMNISGGNCHTIKRAVLVENESSHISQWNATESTLTALGCTKVERHTILK</sequence>
<evidence type="ECO:0000256" key="4">
    <source>
        <dbReference type="ARBA" id="ARBA00022801"/>
    </source>
</evidence>
<evidence type="ECO:0000313" key="12">
    <source>
        <dbReference type="EMBL" id="SFI44034.1"/>
    </source>
</evidence>
<feature type="binding site" evidence="6 9">
    <location>
        <position position="132"/>
    </location>
    <ligand>
        <name>Zn(2+)</name>
        <dbReference type="ChEBI" id="CHEBI:29105"/>
        <note>catalytic</note>
    </ligand>
</feature>
<feature type="binding site" evidence="6 9">
    <location>
        <position position="129"/>
    </location>
    <ligand>
        <name>Zn(2+)</name>
        <dbReference type="ChEBI" id="CHEBI:29105"/>
        <note>catalytic</note>
    </ligand>
</feature>
<protein>
    <recommendedName>
        <fullName evidence="6">Cytidine deaminase</fullName>
        <ecNumber evidence="6">3.5.4.5</ecNumber>
    </recommendedName>
    <alternativeName>
        <fullName evidence="6">Cytidine aminohydrolase</fullName>
        <shortName evidence="6">CDA</shortName>
    </alternativeName>
</protein>
<dbReference type="PIRSF" id="PIRSF006334">
    <property type="entry name" value="Cdd_plus_pseudo"/>
    <property type="match status" value="1"/>
</dbReference>
<comment type="function">
    <text evidence="6">This enzyme scavenges exogenous and endogenous cytidine and 2'-deoxycytidine for UMP synthesis.</text>
</comment>
<dbReference type="FunFam" id="3.40.140.10:FF:000006">
    <property type="entry name" value="Cytidine deaminase"/>
    <property type="match status" value="1"/>
</dbReference>
<dbReference type="NCBIfam" id="TIGR01355">
    <property type="entry name" value="cyt_deam_dimer"/>
    <property type="match status" value="1"/>
</dbReference>
<comment type="subunit">
    <text evidence="2 6">Homodimer.</text>
</comment>
<comment type="catalytic activity">
    <reaction evidence="6">
        <text>cytidine + H2O + H(+) = uridine + NH4(+)</text>
        <dbReference type="Rhea" id="RHEA:16069"/>
        <dbReference type="ChEBI" id="CHEBI:15377"/>
        <dbReference type="ChEBI" id="CHEBI:15378"/>
        <dbReference type="ChEBI" id="CHEBI:16704"/>
        <dbReference type="ChEBI" id="CHEBI:17562"/>
        <dbReference type="ChEBI" id="CHEBI:28938"/>
        <dbReference type="EC" id="3.5.4.5"/>
    </reaction>
</comment>
<organism evidence="12 13">
    <name type="scientific">Xenorhabdus mauleonii</name>
    <dbReference type="NCBI Taxonomy" id="351675"/>
    <lineage>
        <taxon>Bacteria</taxon>
        <taxon>Pseudomonadati</taxon>
        <taxon>Pseudomonadota</taxon>
        <taxon>Gammaproteobacteria</taxon>
        <taxon>Enterobacterales</taxon>
        <taxon>Morganellaceae</taxon>
        <taxon>Xenorhabdus</taxon>
    </lineage>
</organism>
<dbReference type="InterPro" id="IPR002125">
    <property type="entry name" value="CMP_dCMP_dom"/>
</dbReference>
<dbReference type="Gene3D" id="3.40.140.10">
    <property type="entry name" value="Cytidine Deaminase, domain 2"/>
    <property type="match status" value="2"/>
</dbReference>
<evidence type="ECO:0000256" key="3">
    <source>
        <dbReference type="ARBA" id="ARBA00022723"/>
    </source>
</evidence>
<dbReference type="GO" id="GO:0042803">
    <property type="term" value="F:protein homodimerization activity"/>
    <property type="evidence" value="ECO:0007669"/>
    <property type="project" value="UniProtKB-ARBA"/>
</dbReference>
<evidence type="ECO:0000256" key="8">
    <source>
        <dbReference type="PIRSR" id="PIRSR006334-2"/>
    </source>
</evidence>
<dbReference type="GO" id="GO:0008270">
    <property type="term" value="F:zinc ion binding"/>
    <property type="evidence" value="ECO:0007669"/>
    <property type="project" value="UniProtKB-UniRule"/>
</dbReference>
<dbReference type="InterPro" id="IPR013171">
    <property type="entry name" value="Cyd/dCyd_deaminase_Zn-bd"/>
</dbReference>
<reference evidence="11 14" key="3">
    <citation type="journal article" date="2017" name="Nat. Microbiol.">
        <title>Natural product diversity associated with the nematode symbionts Photorhabdus and Xenorhabdus.</title>
        <authorList>
            <person name="Tobias N.J."/>
            <person name="Wolff H."/>
            <person name="Djahanschiri B."/>
            <person name="Grundmann F."/>
            <person name="Kronenwerth M."/>
            <person name="Shi Y.M."/>
            <person name="Simonyi S."/>
            <person name="Grun P."/>
            <person name="Shapiro-Ilan D."/>
            <person name="Pidot S.J."/>
            <person name="Stinear T.P."/>
            <person name="Ebersberger I."/>
            <person name="Bode H.B."/>
        </authorList>
    </citation>
    <scope>NUCLEOTIDE SEQUENCE [LARGE SCALE GENOMIC DNA]</scope>
    <source>
        <strain evidence="11 14">DSM 17908</strain>
    </source>
</reference>
<dbReference type="PROSITE" id="PS51747">
    <property type="entry name" value="CYT_DCMP_DEAMINASES_2"/>
    <property type="match status" value="2"/>
</dbReference>
<dbReference type="FunFam" id="3.40.140.10:FF:000007">
    <property type="entry name" value="Cytidine deaminase"/>
    <property type="match status" value="1"/>
</dbReference>
<comment type="similarity">
    <text evidence="1 6">Belongs to the cytidine and deoxycytidylate deaminase family.</text>
</comment>
<evidence type="ECO:0000313" key="14">
    <source>
        <dbReference type="Proteomes" id="UP000224607"/>
    </source>
</evidence>
<feature type="binding site" evidence="6 8">
    <location>
        <begin position="89"/>
        <end position="91"/>
    </location>
    <ligand>
        <name>substrate</name>
    </ligand>
</feature>
<dbReference type="Pfam" id="PF00383">
    <property type="entry name" value="dCMP_cyt_deam_1"/>
    <property type="match status" value="1"/>
</dbReference>
<evidence type="ECO:0000256" key="2">
    <source>
        <dbReference type="ARBA" id="ARBA00011738"/>
    </source>
</evidence>
<accession>A0A1I3I7Q3</accession>
<dbReference type="Pfam" id="PF08211">
    <property type="entry name" value="dCMP_cyt_deam_2"/>
    <property type="match status" value="1"/>
</dbReference>
<evidence type="ECO:0000259" key="10">
    <source>
        <dbReference type="PROSITE" id="PS51747"/>
    </source>
</evidence>
<evidence type="ECO:0000256" key="7">
    <source>
        <dbReference type="PIRSR" id="PIRSR006334-1"/>
    </source>
</evidence>
<reference evidence="13" key="1">
    <citation type="submission" date="2016-10" db="EMBL/GenBank/DDBJ databases">
        <authorList>
            <person name="Varghese N."/>
            <person name="Submissions S."/>
        </authorList>
    </citation>
    <scope>NUCLEOTIDE SEQUENCE [LARGE SCALE GENOMIC DNA]</scope>
    <source>
        <strain evidence="13">DSM 17908</strain>
    </source>
</reference>
<feature type="binding site" evidence="6 9">
    <location>
        <position position="102"/>
    </location>
    <ligand>
        <name>Zn(2+)</name>
        <dbReference type="ChEBI" id="CHEBI:29105"/>
        <note>catalytic</note>
    </ligand>
</feature>
<dbReference type="RefSeq" id="WP_092507197.1">
    <property type="nucleotide sequence ID" value="NZ_CAWNQB010000002.1"/>
</dbReference>
<dbReference type="InterPro" id="IPR050202">
    <property type="entry name" value="Cyt/Deoxycyt_deaminase"/>
</dbReference>
<comment type="cofactor">
    <cofactor evidence="6 9">
        <name>Zn(2+)</name>
        <dbReference type="ChEBI" id="CHEBI:29105"/>
    </cofactor>
    <text evidence="6 9">Binds 1 zinc ion.</text>
</comment>
<dbReference type="GO" id="GO:0046135">
    <property type="term" value="P:pyrimidine nucleoside catabolic process"/>
    <property type="evidence" value="ECO:0007669"/>
    <property type="project" value="UniProtKB-ARBA"/>
</dbReference>
<dbReference type="EMBL" id="NITY01000010">
    <property type="protein sequence ID" value="PHM39388.1"/>
    <property type="molecule type" value="Genomic_DNA"/>
</dbReference>
<dbReference type="PANTHER" id="PTHR11644">
    <property type="entry name" value="CYTIDINE DEAMINASE"/>
    <property type="match status" value="1"/>
</dbReference>
<dbReference type="InterPro" id="IPR006263">
    <property type="entry name" value="Cyt_deam_dimer"/>
</dbReference>
<keyword evidence="3 6" id="KW-0479">Metal-binding</keyword>
<gene>
    <name evidence="6" type="primary">cdd</name>
    <name evidence="12" type="ORF">SAMN05421680_101228</name>
    <name evidence="11" type="ORF">Xmau_02730</name>
</gene>
<dbReference type="Proteomes" id="UP000198919">
    <property type="component" value="Unassembled WGS sequence"/>
</dbReference>
<comment type="catalytic activity">
    <reaction evidence="6">
        <text>2'-deoxycytidine + H2O + H(+) = 2'-deoxyuridine + NH4(+)</text>
        <dbReference type="Rhea" id="RHEA:13433"/>
        <dbReference type="ChEBI" id="CHEBI:15377"/>
        <dbReference type="ChEBI" id="CHEBI:15378"/>
        <dbReference type="ChEBI" id="CHEBI:15698"/>
        <dbReference type="ChEBI" id="CHEBI:16450"/>
        <dbReference type="ChEBI" id="CHEBI:28938"/>
        <dbReference type="EC" id="3.5.4.5"/>
    </reaction>
</comment>
<dbReference type="PROSITE" id="PS00903">
    <property type="entry name" value="CYT_DCMP_DEAMINASES_1"/>
    <property type="match status" value="1"/>
</dbReference>
<dbReference type="PANTHER" id="PTHR11644:SF2">
    <property type="entry name" value="CYTIDINE DEAMINASE"/>
    <property type="match status" value="1"/>
</dbReference>
<keyword evidence="4 6" id="KW-0378">Hydrolase</keyword>
<evidence type="ECO:0000256" key="6">
    <source>
        <dbReference type="HAMAP-Rule" id="MF_01558"/>
    </source>
</evidence>
<dbReference type="HAMAP" id="MF_01558">
    <property type="entry name" value="Cyt_deam"/>
    <property type="match status" value="1"/>
</dbReference>
<dbReference type="InterPro" id="IPR016193">
    <property type="entry name" value="Cytidine_deaminase-like"/>
</dbReference>
<reference evidence="12" key="2">
    <citation type="submission" date="2016-10" db="EMBL/GenBank/DDBJ databases">
        <authorList>
            <person name="de Groot N.N."/>
        </authorList>
    </citation>
    <scope>NUCLEOTIDE SEQUENCE [LARGE SCALE GENOMIC DNA]</scope>
    <source>
        <strain evidence="12">DSM 17908</strain>
    </source>
</reference>
<dbReference type="AlphaFoldDB" id="A0A1I3I7Q3"/>
<name>A0A1I3I7Q3_9GAMM</name>
<proteinExistence type="inferred from homology"/>
<evidence type="ECO:0000313" key="11">
    <source>
        <dbReference type="EMBL" id="PHM39388.1"/>
    </source>
</evidence>
<keyword evidence="5 6" id="KW-0862">Zinc</keyword>
<feature type="domain" description="CMP/dCMP-type deaminase" evidence="10">
    <location>
        <begin position="48"/>
        <end position="168"/>
    </location>
</feature>
<dbReference type="GO" id="GO:0005829">
    <property type="term" value="C:cytosol"/>
    <property type="evidence" value="ECO:0007669"/>
    <property type="project" value="UniProtKB-ARBA"/>
</dbReference>
<dbReference type="OrthoDB" id="9795347at2"/>
<dbReference type="InterPro" id="IPR016192">
    <property type="entry name" value="APOBEC/CMP_deaminase_Zn-bd"/>
</dbReference>
<dbReference type="NCBIfam" id="NF006537">
    <property type="entry name" value="PRK09027.1"/>
    <property type="match status" value="1"/>
</dbReference>
<dbReference type="Proteomes" id="UP000224607">
    <property type="component" value="Unassembled WGS sequence"/>
</dbReference>
<dbReference type="GO" id="GO:0004126">
    <property type="term" value="F:cytidine deaminase activity"/>
    <property type="evidence" value="ECO:0007669"/>
    <property type="project" value="UniProtKB-UniRule"/>
</dbReference>
<dbReference type="CDD" id="cd01283">
    <property type="entry name" value="cytidine_deaminase"/>
    <property type="match status" value="2"/>
</dbReference>
<dbReference type="EMBL" id="FORG01000001">
    <property type="protein sequence ID" value="SFI44034.1"/>
    <property type="molecule type" value="Genomic_DNA"/>
</dbReference>
<dbReference type="InterPro" id="IPR020797">
    <property type="entry name" value="Cytidine_deaminase_bacteria"/>
</dbReference>
<evidence type="ECO:0000256" key="5">
    <source>
        <dbReference type="ARBA" id="ARBA00022833"/>
    </source>
</evidence>
<dbReference type="EC" id="3.5.4.5" evidence="6"/>
<keyword evidence="14" id="KW-1185">Reference proteome</keyword>
<evidence type="ECO:0000313" key="13">
    <source>
        <dbReference type="Proteomes" id="UP000198919"/>
    </source>
</evidence>
<evidence type="ECO:0000256" key="1">
    <source>
        <dbReference type="ARBA" id="ARBA00006576"/>
    </source>
</evidence>
<feature type="active site" description="Proton donor" evidence="6 7">
    <location>
        <position position="104"/>
    </location>
</feature>
<evidence type="ECO:0000256" key="9">
    <source>
        <dbReference type="PIRSR" id="PIRSR006334-3"/>
    </source>
</evidence>